<feature type="region of interest" description="Disordered" evidence="1">
    <location>
        <begin position="1"/>
        <end position="24"/>
    </location>
</feature>
<organism evidence="2 3">
    <name type="scientific">Lithospermum erythrorhizon</name>
    <name type="common">Purple gromwell</name>
    <name type="synonym">Lithospermum officinale var. erythrorhizon</name>
    <dbReference type="NCBI Taxonomy" id="34254"/>
    <lineage>
        <taxon>Eukaryota</taxon>
        <taxon>Viridiplantae</taxon>
        <taxon>Streptophyta</taxon>
        <taxon>Embryophyta</taxon>
        <taxon>Tracheophyta</taxon>
        <taxon>Spermatophyta</taxon>
        <taxon>Magnoliopsida</taxon>
        <taxon>eudicotyledons</taxon>
        <taxon>Gunneridae</taxon>
        <taxon>Pentapetalae</taxon>
        <taxon>asterids</taxon>
        <taxon>lamiids</taxon>
        <taxon>Boraginales</taxon>
        <taxon>Boraginaceae</taxon>
        <taxon>Boraginoideae</taxon>
        <taxon>Lithospermeae</taxon>
        <taxon>Lithospermum</taxon>
    </lineage>
</organism>
<feature type="compositionally biased region" description="Basic and acidic residues" evidence="1">
    <location>
        <begin position="46"/>
        <end position="58"/>
    </location>
</feature>
<keyword evidence="3" id="KW-1185">Reference proteome</keyword>
<evidence type="ECO:0000313" key="3">
    <source>
        <dbReference type="Proteomes" id="UP001454036"/>
    </source>
</evidence>
<dbReference type="Proteomes" id="UP001454036">
    <property type="component" value="Unassembled WGS sequence"/>
</dbReference>
<name>A0AAV3R264_LITER</name>
<dbReference type="EMBL" id="BAABME010006738">
    <property type="protein sequence ID" value="GAA0169175.1"/>
    <property type="molecule type" value="Genomic_DNA"/>
</dbReference>
<dbReference type="AlphaFoldDB" id="A0AAV3R264"/>
<gene>
    <name evidence="2" type="ORF">LIER_23718</name>
</gene>
<reference evidence="2 3" key="1">
    <citation type="submission" date="2024-01" db="EMBL/GenBank/DDBJ databases">
        <title>The complete chloroplast genome sequence of Lithospermum erythrorhizon: insights into the phylogenetic relationship among Boraginaceae species and the maternal lineages of purple gromwells.</title>
        <authorList>
            <person name="Okada T."/>
            <person name="Watanabe K."/>
        </authorList>
    </citation>
    <scope>NUCLEOTIDE SEQUENCE [LARGE SCALE GENOMIC DNA]</scope>
</reference>
<sequence>MRVEEPVINPTPIKSIPPPDTTQRLNSQPPIFYLSWIDTSGVQDAKNPRPEVEGRDVDVGGDEPTTVNPTEGDSIGEAISPIEGRVDASSHVEGVEVANLLELTSAPVVLTLWVRRLSLLIFLRSLRMMLSLITPKGEI</sequence>
<comment type="caution">
    <text evidence="2">The sequence shown here is derived from an EMBL/GenBank/DDBJ whole genome shotgun (WGS) entry which is preliminary data.</text>
</comment>
<proteinExistence type="predicted"/>
<evidence type="ECO:0000313" key="2">
    <source>
        <dbReference type="EMBL" id="GAA0169175.1"/>
    </source>
</evidence>
<protein>
    <submittedName>
        <fullName evidence="2">Uncharacterized protein</fullName>
    </submittedName>
</protein>
<evidence type="ECO:0000256" key="1">
    <source>
        <dbReference type="SAM" id="MobiDB-lite"/>
    </source>
</evidence>
<accession>A0AAV3R264</accession>
<feature type="region of interest" description="Disordered" evidence="1">
    <location>
        <begin position="42"/>
        <end position="77"/>
    </location>
</feature>